<name>A0AAP0L142_9MAGN</name>
<gene>
    <name evidence="1" type="ORF">Syun_003439</name>
</gene>
<reference evidence="1 2" key="1">
    <citation type="submission" date="2024-01" db="EMBL/GenBank/DDBJ databases">
        <title>Genome assemblies of Stephania.</title>
        <authorList>
            <person name="Yang L."/>
        </authorList>
    </citation>
    <scope>NUCLEOTIDE SEQUENCE [LARGE SCALE GENOMIC DNA]</scope>
    <source>
        <strain evidence="1">YNDBR</strain>
        <tissue evidence="1">Leaf</tissue>
    </source>
</reference>
<keyword evidence="2" id="KW-1185">Reference proteome</keyword>
<dbReference type="EMBL" id="JBBNAF010000002">
    <property type="protein sequence ID" value="KAK9162537.1"/>
    <property type="molecule type" value="Genomic_DNA"/>
</dbReference>
<dbReference type="AlphaFoldDB" id="A0AAP0L142"/>
<proteinExistence type="predicted"/>
<evidence type="ECO:0000313" key="1">
    <source>
        <dbReference type="EMBL" id="KAK9162537.1"/>
    </source>
</evidence>
<accession>A0AAP0L142</accession>
<sequence>MKRSSTHDTMRYGFPSNPCLQRQWYPGAFSESEQLVFCPQAYCFWFRCNASSQVRFPIPQSTTTGVAGRF</sequence>
<dbReference type="Proteomes" id="UP001420932">
    <property type="component" value="Unassembled WGS sequence"/>
</dbReference>
<comment type="caution">
    <text evidence="1">The sequence shown here is derived from an EMBL/GenBank/DDBJ whole genome shotgun (WGS) entry which is preliminary data.</text>
</comment>
<protein>
    <submittedName>
        <fullName evidence="1">Uncharacterized protein</fullName>
    </submittedName>
</protein>
<organism evidence="1 2">
    <name type="scientific">Stephania yunnanensis</name>
    <dbReference type="NCBI Taxonomy" id="152371"/>
    <lineage>
        <taxon>Eukaryota</taxon>
        <taxon>Viridiplantae</taxon>
        <taxon>Streptophyta</taxon>
        <taxon>Embryophyta</taxon>
        <taxon>Tracheophyta</taxon>
        <taxon>Spermatophyta</taxon>
        <taxon>Magnoliopsida</taxon>
        <taxon>Ranunculales</taxon>
        <taxon>Menispermaceae</taxon>
        <taxon>Menispermoideae</taxon>
        <taxon>Cissampelideae</taxon>
        <taxon>Stephania</taxon>
    </lineage>
</organism>
<evidence type="ECO:0000313" key="2">
    <source>
        <dbReference type="Proteomes" id="UP001420932"/>
    </source>
</evidence>